<sequence>MWSELWANLWSSIFFTLFRPMLKWILRLVTGKCELLRITYEENAGSQRTKRIEKSLKLSKNPFLKCLVVSYDDIEVDEATNEVLKIKDIIIEVHSQFSRCFQNCLNQIISYKRLLDEVESIRTTPYDSKNQEHEEKLLKLWTILMPDTKLKSRISKQWTDIGFQGEDPRTDFRGMGILGLNQLLYFGEKYTTEARHVLSQSHHPQYGYSCAIVGINLTSMIYNQLKSRKLRTHFYNKPSSACIDDFHEIYCYLFQEFNKFWFNEKPKDIMEFSRLRDKFNRKILNQLKNPQTVLQNVTSNGG</sequence>
<dbReference type="CTD" id="20246134"/>
<evidence type="ECO:0000313" key="2">
    <source>
        <dbReference type="EMBL" id="ESO93809.1"/>
    </source>
</evidence>
<dbReference type="PANTHER" id="PTHR12771">
    <property type="entry name" value="ENGULFMENT AND CELL MOTILITY"/>
    <property type="match status" value="1"/>
</dbReference>
<protein>
    <recommendedName>
        <fullName evidence="1">ELMO domain-containing protein</fullName>
    </recommendedName>
</protein>
<dbReference type="PANTHER" id="PTHR12771:SF51">
    <property type="entry name" value="LD01482P"/>
    <property type="match status" value="1"/>
</dbReference>
<dbReference type="OMA" id="PRCRQIE"/>
<gene>
    <name evidence="2" type="ORF">LOTGIDRAFT_209335</name>
</gene>
<accession>V4BXI3</accession>
<feature type="domain" description="ELMO" evidence="1">
    <location>
        <begin position="132"/>
        <end position="287"/>
    </location>
</feature>
<proteinExistence type="predicted"/>
<dbReference type="InterPro" id="IPR050868">
    <property type="entry name" value="ELMO_domain-containing"/>
</dbReference>
<dbReference type="AlphaFoldDB" id="V4BXI3"/>
<evidence type="ECO:0000313" key="3">
    <source>
        <dbReference type="Proteomes" id="UP000030746"/>
    </source>
</evidence>
<reference evidence="2 3" key="1">
    <citation type="journal article" date="2013" name="Nature">
        <title>Insights into bilaterian evolution from three spiralian genomes.</title>
        <authorList>
            <person name="Simakov O."/>
            <person name="Marletaz F."/>
            <person name="Cho S.J."/>
            <person name="Edsinger-Gonzales E."/>
            <person name="Havlak P."/>
            <person name="Hellsten U."/>
            <person name="Kuo D.H."/>
            <person name="Larsson T."/>
            <person name="Lv J."/>
            <person name="Arendt D."/>
            <person name="Savage R."/>
            <person name="Osoegawa K."/>
            <person name="de Jong P."/>
            <person name="Grimwood J."/>
            <person name="Chapman J.A."/>
            <person name="Shapiro H."/>
            <person name="Aerts A."/>
            <person name="Otillar R.P."/>
            <person name="Terry A.Y."/>
            <person name="Boore J.L."/>
            <person name="Grigoriev I.V."/>
            <person name="Lindberg D.R."/>
            <person name="Seaver E.C."/>
            <person name="Weisblat D.A."/>
            <person name="Putnam N.H."/>
            <person name="Rokhsar D.S."/>
        </authorList>
    </citation>
    <scope>NUCLEOTIDE SEQUENCE [LARGE SCALE GENOMIC DNA]</scope>
</reference>
<dbReference type="Pfam" id="PF04727">
    <property type="entry name" value="ELMO_CED12"/>
    <property type="match status" value="1"/>
</dbReference>
<name>V4BXI3_LOTGI</name>
<dbReference type="PROSITE" id="PS51335">
    <property type="entry name" value="ELMO"/>
    <property type="match status" value="1"/>
</dbReference>
<dbReference type="RefSeq" id="XP_009055433.1">
    <property type="nucleotide sequence ID" value="XM_009057185.1"/>
</dbReference>
<dbReference type="HOGENOM" id="CLU_056289_0_0_1"/>
<dbReference type="GO" id="GO:0005096">
    <property type="term" value="F:GTPase activator activity"/>
    <property type="evidence" value="ECO:0007669"/>
    <property type="project" value="TreeGrafter"/>
</dbReference>
<keyword evidence="3" id="KW-1185">Reference proteome</keyword>
<evidence type="ECO:0000259" key="1">
    <source>
        <dbReference type="PROSITE" id="PS51335"/>
    </source>
</evidence>
<dbReference type="GeneID" id="20246134"/>
<dbReference type="OrthoDB" id="67155at2759"/>
<organism evidence="2 3">
    <name type="scientific">Lottia gigantea</name>
    <name type="common">Giant owl limpet</name>
    <dbReference type="NCBI Taxonomy" id="225164"/>
    <lineage>
        <taxon>Eukaryota</taxon>
        <taxon>Metazoa</taxon>
        <taxon>Spiralia</taxon>
        <taxon>Lophotrochozoa</taxon>
        <taxon>Mollusca</taxon>
        <taxon>Gastropoda</taxon>
        <taxon>Patellogastropoda</taxon>
        <taxon>Lottioidea</taxon>
        <taxon>Lottiidae</taxon>
        <taxon>Lottia</taxon>
    </lineage>
</organism>
<dbReference type="Proteomes" id="UP000030746">
    <property type="component" value="Unassembled WGS sequence"/>
</dbReference>
<dbReference type="EMBL" id="KB201890">
    <property type="protein sequence ID" value="ESO93809.1"/>
    <property type="molecule type" value="Genomic_DNA"/>
</dbReference>
<dbReference type="InterPro" id="IPR006816">
    <property type="entry name" value="ELMO_dom"/>
</dbReference>
<dbReference type="STRING" id="225164.V4BXI3"/>
<dbReference type="KEGG" id="lgi:LOTGIDRAFT_209335"/>